<evidence type="ECO:0000313" key="3">
    <source>
        <dbReference type="Proteomes" id="UP000184383"/>
    </source>
</evidence>
<gene>
    <name evidence="2" type="ORF">ASPWEDRAFT_71920</name>
</gene>
<accession>A0A1L9R7I7</accession>
<dbReference type="PANTHER" id="PTHR48229:SF1">
    <property type="entry name" value="ALPHA METHYLACYL-COA RACEMASE-RELATED"/>
    <property type="match status" value="1"/>
</dbReference>
<feature type="region of interest" description="Disordered" evidence="1">
    <location>
        <begin position="120"/>
        <end position="154"/>
    </location>
</feature>
<dbReference type="EMBL" id="KV878216">
    <property type="protein sequence ID" value="OJJ30864.1"/>
    <property type="molecule type" value="Genomic_DNA"/>
</dbReference>
<organism evidence="2 3">
    <name type="scientific">Aspergillus wentii DTO 134E9</name>
    <dbReference type="NCBI Taxonomy" id="1073089"/>
    <lineage>
        <taxon>Eukaryota</taxon>
        <taxon>Fungi</taxon>
        <taxon>Dikarya</taxon>
        <taxon>Ascomycota</taxon>
        <taxon>Pezizomycotina</taxon>
        <taxon>Eurotiomycetes</taxon>
        <taxon>Eurotiomycetidae</taxon>
        <taxon>Eurotiales</taxon>
        <taxon>Aspergillaceae</taxon>
        <taxon>Aspergillus</taxon>
        <taxon>Aspergillus subgen. Cremei</taxon>
    </lineage>
</organism>
<dbReference type="Gene3D" id="3.40.50.10540">
    <property type="entry name" value="Crotonobetainyl-coa:carnitine coa-transferase, domain 1"/>
    <property type="match status" value="1"/>
</dbReference>
<dbReference type="RefSeq" id="XP_040684541.1">
    <property type="nucleotide sequence ID" value="XM_040839213.1"/>
</dbReference>
<dbReference type="VEuPathDB" id="FungiDB:ASPWEDRAFT_71920"/>
<dbReference type="PANTHER" id="PTHR48229">
    <property type="entry name" value="CAIB/BAIF FAMILY ENZYME (AFU_ORTHOLOGUE AFUA_1G05360)-RELATED"/>
    <property type="match status" value="1"/>
</dbReference>
<dbReference type="InterPro" id="IPR023606">
    <property type="entry name" value="CoA-Trfase_III_dom_1_sf"/>
</dbReference>
<dbReference type="Proteomes" id="UP000184383">
    <property type="component" value="Unassembled WGS sequence"/>
</dbReference>
<proteinExistence type="predicted"/>
<dbReference type="OrthoDB" id="5863171at2759"/>
<evidence type="ECO:0000256" key="1">
    <source>
        <dbReference type="SAM" id="MobiDB-lite"/>
    </source>
</evidence>
<sequence>MWSCGRADGGKRRSAIDIVAQMGAEPYLKALGLQSDIILGGRSYDPAPYAAISMYHGVQPAVAWHMGKTMECGGICAIPKGRSMVAPMREDSFDLTPLSPKERCTPLSVAAHTLLSSWAGGKDSQAGRRGKAGLSHHLHQRHPQSHPDQPDQRIPAQHASVYPESLPRAGLVTSVPAALPFLRSQWHEWDVLPEAHTVADFPILLHKLNDAPAGLPWGMDLTNPDKCLCGLRVLELSCVIAAPLVGKMLAAHGTDILWVTSPNLPDLPTMDCDFGWGKRNI</sequence>
<dbReference type="STRING" id="1073089.A0A1L9R7I7"/>
<dbReference type="InterPro" id="IPR052985">
    <property type="entry name" value="CoA-trans_III_biosynth/detox"/>
</dbReference>
<dbReference type="SUPFAM" id="SSF89796">
    <property type="entry name" value="CoA-transferase family III (CaiB/BaiF)"/>
    <property type="match status" value="1"/>
</dbReference>
<feature type="compositionally biased region" description="Basic residues" evidence="1">
    <location>
        <begin position="128"/>
        <end position="144"/>
    </location>
</feature>
<evidence type="ECO:0000313" key="2">
    <source>
        <dbReference type="EMBL" id="OJJ30864.1"/>
    </source>
</evidence>
<name>A0A1L9R7I7_ASPWE</name>
<keyword evidence="3" id="KW-1185">Reference proteome</keyword>
<dbReference type="AlphaFoldDB" id="A0A1L9R7I7"/>
<dbReference type="GeneID" id="63755061"/>
<reference evidence="3" key="1">
    <citation type="journal article" date="2017" name="Genome Biol.">
        <title>Comparative genomics reveals high biological diversity and specific adaptations in the industrially and medically important fungal genus Aspergillus.</title>
        <authorList>
            <person name="de Vries R.P."/>
            <person name="Riley R."/>
            <person name="Wiebenga A."/>
            <person name="Aguilar-Osorio G."/>
            <person name="Amillis S."/>
            <person name="Uchima C.A."/>
            <person name="Anderluh G."/>
            <person name="Asadollahi M."/>
            <person name="Askin M."/>
            <person name="Barry K."/>
            <person name="Battaglia E."/>
            <person name="Bayram O."/>
            <person name="Benocci T."/>
            <person name="Braus-Stromeyer S.A."/>
            <person name="Caldana C."/>
            <person name="Canovas D."/>
            <person name="Cerqueira G.C."/>
            <person name="Chen F."/>
            <person name="Chen W."/>
            <person name="Choi C."/>
            <person name="Clum A."/>
            <person name="Dos Santos R.A."/>
            <person name="Damasio A.R."/>
            <person name="Diallinas G."/>
            <person name="Emri T."/>
            <person name="Fekete E."/>
            <person name="Flipphi M."/>
            <person name="Freyberg S."/>
            <person name="Gallo A."/>
            <person name="Gournas C."/>
            <person name="Habgood R."/>
            <person name="Hainaut M."/>
            <person name="Harispe M.L."/>
            <person name="Henrissat B."/>
            <person name="Hilden K.S."/>
            <person name="Hope R."/>
            <person name="Hossain A."/>
            <person name="Karabika E."/>
            <person name="Karaffa L."/>
            <person name="Karanyi Z."/>
            <person name="Krasevec N."/>
            <person name="Kuo A."/>
            <person name="Kusch H."/>
            <person name="LaButti K."/>
            <person name="Lagendijk E.L."/>
            <person name="Lapidus A."/>
            <person name="Levasseur A."/>
            <person name="Lindquist E."/>
            <person name="Lipzen A."/>
            <person name="Logrieco A.F."/>
            <person name="MacCabe A."/>
            <person name="Maekelae M.R."/>
            <person name="Malavazi I."/>
            <person name="Melin P."/>
            <person name="Meyer V."/>
            <person name="Mielnichuk N."/>
            <person name="Miskei M."/>
            <person name="Molnar A.P."/>
            <person name="Mule G."/>
            <person name="Ngan C.Y."/>
            <person name="Orejas M."/>
            <person name="Orosz E."/>
            <person name="Ouedraogo J.P."/>
            <person name="Overkamp K.M."/>
            <person name="Park H.-S."/>
            <person name="Perrone G."/>
            <person name="Piumi F."/>
            <person name="Punt P.J."/>
            <person name="Ram A.F."/>
            <person name="Ramon A."/>
            <person name="Rauscher S."/>
            <person name="Record E."/>
            <person name="Riano-Pachon D.M."/>
            <person name="Robert V."/>
            <person name="Roehrig J."/>
            <person name="Ruller R."/>
            <person name="Salamov A."/>
            <person name="Salih N.S."/>
            <person name="Samson R.A."/>
            <person name="Sandor E."/>
            <person name="Sanguinetti M."/>
            <person name="Schuetze T."/>
            <person name="Sepcic K."/>
            <person name="Shelest E."/>
            <person name="Sherlock G."/>
            <person name="Sophianopoulou V."/>
            <person name="Squina F.M."/>
            <person name="Sun H."/>
            <person name="Susca A."/>
            <person name="Todd R.B."/>
            <person name="Tsang A."/>
            <person name="Unkles S.E."/>
            <person name="van de Wiele N."/>
            <person name="van Rossen-Uffink D."/>
            <person name="Oliveira J.V."/>
            <person name="Vesth T.C."/>
            <person name="Visser J."/>
            <person name="Yu J.-H."/>
            <person name="Zhou M."/>
            <person name="Andersen M.R."/>
            <person name="Archer D.B."/>
            <person name="Baker S.E."/>
            <person name="Benoit I."/>
            <person name="Brakhage A.A."/>
            <person name="Braus G.H."/>
            <person name="Fischer R."/>
            <person name="Frisvad J.C."/>
            <person name="Goldman G.H."/>
            <person name="Houbraken J."/>
            <person name="Oakley B."/>
            <person name="Pocsi I."/>
            <person name="Scazzocchio C."/>
            <person name="Seiboth B."/>
            <person name="vanKuyk P.A."/>
            <person name="Wortman J."/>
            <person name="Dyer P.S."/>
            <person name="Grigoriev I.V."/>
        </authorList>
    </citation>
    <scope>NUCLEOTIDE SEQUENCE [LARGE SCALE GENOMIC DNA]</scope>
    <source>
        <strain evidence="3">DTO 134E9</strain>
    </source>
</reference>
<protein>
    <submittedName>
        <fullName evidence="2">Uncharacterized protein</fullName>
    </submittedName>
</protein>